<protein>
    <submittedName>
        <fullName evidence="1">Uncharacterized protein</fullName>
    </submittedName>
</protein>
<proteinExistence type="predicted"/>
<dbReference type="EMBL" id="LR797178">
    <property type="protein sequence ID" value="CAB4191246.1"/>
    <property type="molecule type" value="Genomic_DNA"/>
</dbReference>
<name>A0A6J5R9K8_9CAUD</name>
<evidence type="ECO:0000313" key="1">
    <source>
        <dbReference type="EMBL" id="CAB4191246.1"/>
    </source>
</evidence>
<accession>A0A6J5R9K8</accession>
<reference evidence="1" key="1">
    <citation type="submission" date="2020-05" db="EMBL/GenBank/DDBJ databases">
        <authorList>
            <person name="Chiriac C."/>
            <person name="Salcher M."/>
            <person name="Ghai R."/>
            <person name="Kavagutti S V."/>
        </authorList>
    </citation>
    <scope>NUCLEOTIDE SEQUENCE</scope>
</reference>
<organism evidence="1">
    <name type="scientific">uncultured Caudovirales phage</name>
    <dbReference type="NCBI Taxonomy" id="2100421"/>
    <lineage>
        <taxon>Viruses</taxon>
        <taxon>Duplodnaviria</taxon>
        <taxon>Heunggongvirae</taxon>
        <taxon>Uroviricota</taxon>
        <taxon>Caudoviricetes</taxon>
        <taxon>Peduoviridae</taxon>
        <taxon>Maltschvirus</taxon>
        <taxon>Maltschvirus maltsch</taxon>
    </lineage>
</organism>
<sequence length="52" mass="5882">MSRLLKAIVMLSDTARQPGEWRLKNRGMVVVGETVGDIATVCSCWFLKETRK</sequence>
<gene>
    <name evidence="1" type="ORF">UFOVP1229_13</name>
</gene>